<protein>
    <recommendedName>
        <fullName evidence="3">YgiT-type zinc finger domain-containing protein</fullName>
    </recommendedName>
</protein>
<evidence type="ECO:0000313" key="1">
    <source>
        <dbReference type="EMBL" id="GEN33750.1"/>
    </source>
</evidence>
<dbReference type="NCBIfam" id="TIGR03831">
    <property type="entry name" value="YgiT_finger"/>
    <property type="match status" value="1"/>
</dbReference>
<proteinExistence type="predicted"/>
<sequence>MTVAPFRKRQEARQTMECECGGSMKKEEKVVRWIGNDGQTYVIHNVPTYQCDEPDCDEEYEPGKISMMLSAIADLMEEGRLPDTVDFRRFKQ</sequence>
<dbReference type="AlphaFoldDB" id="A0A511V496"/>
<keyword evidence="2" id="KW-1185">Reference proteome</keyword>
<dbReference type="Proteomes" id="UP000321157">
    <property type="component" value="Unassembled WGS sequence"/>
</dbReference>
<accession>A0A511V496</accession>
<dbReference type="OrthoDB" id="2666319at2"/>
<reference evidence="1 2" key="1">
    <citation type="submission" date="2019-07" db="EMBL/GenBank/DDBJ databases">
        <title>Whole genome shotgun sequence of Aneurinibacillus danicus NBRC 102444.</title>
        <authorList>
            <person name="Hosoyama A."/>
            <person name="Uohara A."/>
            <person name="Ohji S."/>
            <person name="Ichikawa N."/>
        </authorList>
    </citation>
    <scope>NUCLEOTIDE SEQUENCE [LARGE SCALE GENOMIC DNA]</scope>
    <source>
        <strain evidence="1 2">NBRC 102444</strain>
    </source>
</reference>
<dbReference type="EMBL" id="BJXX01000052">
    <property type="protein sequence ID" value="GEN33750.1"/>
    <property type="molecule type" value="Genomic_DNA"/>
</dbReference>
<dbReference type="InterPro" id="IPR022453">
    <property type="entry name" value="Znf_MqsA-type"/>
</dbReference>
<evidence type="ECO:0000313" key="2">
    <source>
        <dbReference type="Proteomes" id="UP000321157"/>
    </source>
</evidence>
<evidence type="ECO:0008006" key="3">
    <source>
        <dbReference type="Google" id="ProtNLM"/>
    </source>
</evidence>
<comment type="caution">
    <text evidence="1">The sequence shown here is derived from an EMBL/GenBank/DDBJ whole genome shotgun (WGS) entry which is preliminary data.</text>
</comment>
<gene>
    <name evidence="1" type="ORF">ADA01nite_12100</name>
</gene>
<dbReference type="RefSeq" id="WP_146809071.1">
    <property type="nucleotide sequence ID" value="NZ_BJXX01000052.1"/>
</dbReference>
<name>A0A511V496_9BACL</name>
<organism evidence="1 2">
    <name type="scientific">Aneurinibacillus danicus</name>
    <dbReference type="NCBI Taxonomy" id="267746"/>
    <lineage>
        <taxon>Bacteria</taxon>
        <taxon>Bacillati</taxon>
        <taxon>Bacillota</taxon>
        <taxon>Bacilli</taxon>
        <taxon>Bacillales</taxon>
        <taxon>Paenibacillaceae</taxon>
        <taxon>Aneurinibacillus group</taxon>
        <taxon>Aneurinibacillus</taxon>
    </lineage>
</organism>